<dbReference type="AlphaFoldDB" id="A0A0N1H3Z8"/>
<accession>A0A0N1H3Z8</accession>
<evidence type="ECO:0000313" key="4">
    <source>
        <dbReference type="Proteomes" id="UP000038010"/>
    </source>
</evidence>
<evidence type="ECO:0000256" key="1">
    <source>
        <dbReference type="SAM" id="Coils"/>
    </source>
</evidence>
<name>A0A0N1H3Z8_9EURO</name>
<comment type="caution">
    <text evidence="3">The sequence shown here is derived from an EMBL/GenBank/DDBJ whole genome shotgun (WGS) entry which is preliminary data.</text>
</comment>
<feature type="compositionally biased region" description="Basic and acidic residues" evidence="2">
    <location>
        <begin position="1"/>
        <end position="17"/>
    </location>
</feature>
<evidence type="ECO:0000313" key="3">
    <source>
        <dbReference type="EMBL" id="KPI39906.1"/>
    </source>
</evidence>
<feature type="region of interest" description="Disordered" evidence="2">
    <location>
        <begin position="337"/>
        <end position="362"/>
    </location>
</feature>
<organism evidence="3 4">
    <name type="scientific">Cyphellophora attinorum</name>
    <dbReference type="NCBI Taxonomy" id="1664694"/>
    <lineage>
        <taxon>Eukaryota</taxon>
        <taxon>Fungi</taxon>
        <taxon>Dikarya</taxon>
        <taxon>Ascomycota</taxon>
        <taxon>Pezizomycotina</taxon>
        <taxon>Eurotiomycetes</taxon>
        <taxon>Chaetothyriomycetidae</taxon>
        <taxon>Chaetothyriales</taxon>
        <taxon>Cyphellophoraceae</taxon>
        <taxon>Cyphellophora</taxon>
    </lineage>
</organism>
<feature type="compositionally biased region" description="Low complexity" evidence="2">
    <location>
        <begin position="122"/>
        <end position="133"/>
    </location>
</feature>
<feature type="compositionally biased region" description="Basic and acidic residues" evidence="2">
    <location>
        <begin position="256"/>
        <end position="265"/>
    </location>
</feature>
<dbReference type="EMBL" id="LFJN01000013">
    <property type="protein sequence ID" value="KPI39906.1"/>
    <property type="molecule type" value="Genomic_DNA"/>
</dbReference>
<dbReference type="GeneID" id="28731961"/>
<gene>
    <name evidence="3" type="ORF">AB675_11252</name>
</gene>
<feature type="region of interest" description="Disordered" evidence="2">
    <location>
        <begin position="99"/>
        <end position="197"/>
    </location>
</feature>
<evidence type="ECO:0000256" key="2">
    <source>
        <dbReference type="SAM" id="MobiDB-lite"/>
    </source>
</evidence>
<keyword evidence="1" id="KW-0175">Coiled coil</keyword>
<keyword evidence="4" id="KW-1185">Reference proteome</keyword>
<dbReference type="RefSeq" id="XP_017999869.1">
    <property type="nucleotide sequence ID" value="XM_018140081.1"/>
</dbReference>
<feature type="region of interest" description="Disordered" evidence="2">
    <location>
        <begin position="1"/>
        <end position="85"/>
    </location>
</feature>
<reference evidence="3 4" key="1">
    <citation type="submission" date="2015-06" db="EMBL/GenBank/DDBJ databases">
        <title>Draft genome of the ant-associated black yeast Phialophora attae CBS 131958.</title>
        <authorList>
            <person name="Moreno L.F."/>
            <person name="Stielow B.J."/>
            <person name="de Hoog S."/>
            <person name="Vicente V.A."/>
            <person name="Weiss V.A."/>
            <person name="de Vries M."/>
            <person name="Cruz L.M."/>
            <person name="Souza E.M."/>
        </authorList>
    </citation>
    <scope>NUCLEOTIDE SEQUENCE [LARGE SCALE GENOMIC DNA]</scope>
    <source>
        <strain evidence="3 4">CBS 131958</strain>
    </source>
</reference>
<feature type="coiled-coil region" evidence="1">
    <location>
        <begin position="397"/>
        <end position="431"/>
    </location>
</feature>
<dbReference type="VEuPathDB" id="FungiDB:AB675_11252"/>
<dbReference type="Proteomes" id="UP000038010">
    <property type="component" value="Unassembled WGS sequence"/>
</dbReference>
<sequence>MATHFHGEDSAGQHDIPHTSQMLDDNDLLEVQSDVYESPTSKRLREEQEADPTAQPDQLRLNGSEMTTKGFVMPQPMSRTVAPMKSKRVQFQPSFSMMFAPLATPRTPKEEPSRKQAGLTKADNAAAPARQQATGLNQHASHQEAGEVDTVTKQSPPGKHGVSTFTDETEPDHNDQPGYNQSTAPEAAAVNHQAHDAQDDVAMVEAEQIDQPAKLEDHIIDQQASPAVIEVAEEAVLAAGHGEPVQEDDELPAHAATDDFGRPDEQSYQNVPQEAGEVLDVLPNDEQNHAVEVDDGQQHHVADIEHVEVGNDAIADELDDTCVDSGVDNSCIKQNEATRHSSVKSSRVTKSRQRAAHREHSQGLQIPAELSPEELAHIWEQRYAKARATVKNIQQHLGEVHNENKGLQEALENATRENHDLLGTNEILETEAASFQDKYRKLKAFAKKLSTEMNVFRTDRQKHLATQHEMEIAKQHYQAASADLQATAKKVQEDFDKQRHGGRTNIAALKSDLSSHGKALKSLQDLEKERHQDLRKEQIANDQLRKDVAAVRQSQLSAEQAAQKHAELFSERASEISASITKLPETLHVQQTEHAIKDCHQAVKAQDSKNLASQKDVGNLATSVTRLQESVTSQEVLLREGFKEASAQCSKIEAATASAQAPVQQLLDRTQTLAPDLAKMQDLQTKNVELKAKAEAKTPCLCKLKAS</sequence>
<proteinExistence type="predicted"/>
<protein>
    <submittedName>
        <fullName evidence="3">Uncharacterized protein</fullName>
    </submittedName>
</protein>
<feature type="region of interest" description="Disordered" evidence="2">
    <location>
        <begin position="243"/>
        <end position="269"/>
    </location>
</feature>